<comment type="caution">
    <text evidence="2">The sequence shown here is derived from an EMBL/GenBank/DDBJ whole genome shotgun (WGS) entry which is preliminary data.</text>
</comment>
<proteinExistence type="predicted"/>
<evidence type="ECO:0000256" key="1">
    <source>
        <dbReference type="SAM" id="MobiDB-lite"/>
    </source>
</evidence>
<gene>
    <name evidence="2" type="ORF">OIU84_008654</name>
</gene>
<accession>A0AAD6NY04</accession>
<evidence type="ECO:0000313" key="3">
    <source>
        <dbReference type="Proteomes" id="UP001162972"/>
    </source>
</evidence>
<evidence type="ECO:0000313" key="2">
    <source>
        <dbReference type="EMBL" id="KAJ6409001.1"/>
    </source>
</evidence>
<dbReference type="AlphaFoldDB" id="A0AAD6NY04"/>
<keyword evidence="3" id="KW-1185">Reference proteome</keyword>
<sequence>MMSMIPSFFGNRRSSFFDPFSLDVWDPLKDLPFPSPSFPHGENSVFVNTRIDWKETPRSPCFQGRSSWPQKRGSEGSD</sequence>
<dbReference type="Proteomes" id="UP001162972">
    <property type="component" value="Chromosome 9"/>
</dbReference>
<name>A0AAD6NY04_9ROSI</name>
<dbReference type="EMBL" id="JAPFFJ010000015">
    <property type="protein sequence ID" value="KAJ6409001.1"/>
    <property type="molecule type" value="Genomic_DNA"/>
</dbReference>
<organism evidence="2 3">
    <name type="scientific">Salix udensis</name>
    <dbReference type="NCBI Taxonomy" id="889485"/>
    <lineage>
        <taxon>Eukaryota</taxon>
        <taxon>Viridiplantae</taxon>
        <taxon>Streptophyta</taxon>
        <taxon>Embryophyta</taxon>
        <taxon>Tracheophyta</taxon>
        <taxon>Spermatophyta</taxon>
        <taxon>Magnoliopsida</taxon>
        <taxon>eudicotyledons</taxon>
        <taxon>Gunneridae</taxon>
        <taxon>Pentapetalae</taxon>
        <taxon>rosids</taxon>
        <taxon>fabids</taxon>
        <taxon>Malpighiales</taxon>
        <taxon>Salicaceae</taxon>
        <taxon>Saliceae</taxon>
        <taxon>Salix</taxon>
    </lineage>
</organism>
<protein>
    <submittedName>
        <fullName evidence="2">Uncharacterized protein</fullName>
    </submittedName>
</protein>
<reference evidence="2 3" key="1">
    <citation type="journal article" date="2023" name="Int. J. Mol. Sci.">
        <title>De Novo Assembly and Annotation of 11 Diverse Shrub Willow (Salix) Genomes Reveals Novel Gene Organization in Sex-Linked Regions.</title>
        <authorList>
            <person name="Hyden B."/>
            <person name="Feng K."/>
            <person name="Yates T.B."/>
            <person name="Jawdy S."/>
            <person name="Cereghino C."/>
            <person name="Smart L.B."/>
            <person name="Muchero W."/>
        </authorList>
    </citation>
    <scope>NUCLEOTIDE SEQUENCE [LARGE SCALE GENOMIC DNA]</scope>
    <source>
        <tissue evidence="2">Shoot tip</tissue>
    </source>
</reference>
<feature type="region of interest" description="Disordered" evidence="1">
    <location>
        <begin position="56"/>
        <end position="78"/>
    </location>
</feature>